<dbReference type="SMART" id="SM01097">
    <property type="entry name" value="CPSase_sm_chain"/>
    <property type="match status" value="1"/>
</dbReference>
<evidence type="ECO:0000256" key="4">
    <source>
        <dbReference type="ARBA" id="ARBA00022571"/>
    </source>
</evidence>
<keyword evidence="8 13" id="KW-0067">ATP-binding</keyword>
<feature type="binding site" evidence="13">
    <location>
        <position position="301"/>
    </location>
    <ligand>
        <name>L-glutamine</name>
        <dbReference type="ChEBI" id="CHEBI:58359"/>
    </ligand>
</feature>
<comment type="similarity">
    <text evidence="3 13">Belongs to the CarA family.</text>
</comment>
<dbReference type="UniPathway" id="UPA00068">
    <property type="reaction ID" value="UER00171"/>
</dbReference>
<evidence type="ECO:0000256" key="7">
    <source>
        <dbReference type="ARBA" id="ARBA00022741"/>
    </source>
</evidence>
<dbReference type="SUPFAM" id="SSF52021">
    <property type="entry name" value="Carbamoyl phosphate synthetase, small subunit N-terminal domain"/>
    <property type="match status" value="1"/>
</dbReference>
<keyword evidence="10 13" id="KW-0665">Pyrimidine biosynthesis</keyword>
<dbReference type="RefSeq" id="WP_080460595.1">
    <property type="nucleotide sequence ID" value="NZ_JXMW01000013.1"/>
</dbReference>
<keyword evidence="9 13" id="KW-0315">Glutamine amidotransferase</keyword>
<accession>A0A1V6N1H7</accession>
<dbReference type="InterPro" id="IPR002474">
    <property type="entry name" value="CarbamoylP_synth_ssu_N"/>
</dbReference>
<dbReference type="GO" id="GO:0004359">
    <property type="term" value="F:glutaminase activity"/>
    <property type="evidence" value="ECO:0007669"/>
    <property type="project" value="RHEA"/>
</dbReference>
<sequence length="368" mass="40877">MEKGEKTKGKSTAKIALEDGTIIKGEGFGHETTATGEIVFTTGMTGYVEGLTDPSFKGQIMMSTYPLQGNYGVSDDWYQSGKIQVEGYIVREVCKEPSLYSSQKTLDEFLKEYKIPGISGIDTRDLTIKIREKGAMKCAISTEEIDDSELIAQAKNQLSIVDMDLVPQVSTKEIITFGDNFKQKAALIDCGVKKNIIEGFLKKDIGVVLFPYNSDYKTILDYDIDGLMISCGPGNPERLTETIENVQKLSNRLPIFGICMGQQVIAKSFGAKIYKMKFGHRGSNQPVKDLTTGKVFITSQNHGFSIDKESLKDTPLKLTQINLNDNTPEGFSHEELPLNCVQYHPEAGPGPNDTNFVFDKFKKMMDDY</sequence>
<comment type="pathway">
    <text evidence="2 13">Amino-acid biosynthesis; L-arginine biosynthesis; carbamoyl phosphate from bicarbonate: step 1/1.</text>
</comment>
<dbReference type="InterPro" id="IPR017926">
    <property type="entry name" value="GATASE"/>
</dbReference>
<dbReference type="GO" id="GO:0006541">
    <property type="term" value="P:glutamine metabolic process"/>
    <property type="evidence" value="ECO:0007669"/>
    <property type="project" value="InterPro"/>
</dbReference>
<evidence type="ECO:0000256" key="8">
    <source>
        <dbReference type="ARBA" id="ARBA00022840"/>
    </source>
</evidence>
<protein>
    <recommendedName>
        <fullName evidence="13">Carbamoyl phosphate synthase small chain</fullName>
        <ecNumber evidence="13">6.3.5.5</ecNumber>
    </recommendedName>
    <alternativeName>
        <fullName evidence="13">Carbamoyl phosphate synthetase glutamine chain</fullName>
    </alternativeName>
</protein>
<comment type="function">
    <text evidence="13">Small subunit of the glutamine-dependent carbamoyl phosphate synthetase (CPSase). CPSase catalyzes the formation of carbamoyl phosphate from the ammonia moiety of glutamine, carbonate, and phosphate donated by ATP, constituting the first step of 2 biosynthetic pathways, one leading to arginine and/or urea and the other to pyrimidine nucleotides. The small subunit (glutamine amidotransferase) binds and cleaves glutamine to supply the large subunit with the substrate ammonia.</text>
</comment>
<feature type="active site" evidence="13">
    <location>
        <position position="344"/>
    </location>
</feature>
<dbReference type="UniPathway" id="UPA00070">
    <property type="reaction ID" value="UER00115"/>
</dbReference>
<evidence type="ECO:0000256" key="2">
    <source>
        <dbReference type="ARBA" id="ARBA00005077"/>
    </source>
</evidence>
<keyword evidence="4 13" id="KW-0055">Arginine biosynthesis</keyword>
<keyword evidence="7 13" id="KW-0547">Nucleotide-binding</keyword>
<dbReference type="Proteomes" id="UP000191661">
    <property type="component" value="Unassembled WGS sequence"/>
</dbReference>
<feature type="active site" description="Nucleophile" evidence="13">
    <location>
        <position position="259"/>
    </location>
</feature>
<feature type="binding site" evidence="13">
    <location>
        <position position="234"/>
    </location>
    <ligand>
        <name>L-glutamine</name>
        <dbReference type="ChEBI" id="CHEBI:58359"/>
    </ligand>
</feature>
<proteinExistence type="inferred from homology"/>
<keyword evidence="16" id="KW-1185">Reference proteome</keyword>
<feature type="binding site" evidence="13">
    <location>
        <position position="232"/>
    </location>
    <ligand>
        <name>L-glutamine</name>
        <dbReference type="ChEBI" id="CHEBI:58359"/>
    </ligand>
</feature>
<dbReference type="Pfam" id="PF00988">
    <property type="entry name" value="CPSase_sm_chain"/>
    <property type="match status" value="1"/>
</dbReference>
<evidence type="ECO:0000256" key="5">
    <source>
        <dbReference type="ARBA" id="ARBA00022598"/>
    </source>
</evidence>
<reference evidence="15 16" key="1">
    <citation type="submission" date="2014-12" db="EMBL/GenBank/DDBJ databases">
        <title>Genome sequence of Methanobrevibacter arboriphilicus DH1, DSM1125.</title>
        <authorList>
            <person name="Poehlein A."/>
            <person name="Thauer R.K."/>
            <person name="Seedorf H."/>
            <person name="Daniel R."/>
        </authorList>
    </citation>
    <scope>NUCLEOTIDE SEQUENCE [LARGE SCALE GENOMIC DNA]</scope>
    <source>
        <strain evidence="15 16">DH1</strain>
    </source>
</reference>
<name>A0A1V6N1H7_METAZ</name>
<dbReference type="OrthoDB" id="7675at2157"/>
<feature type="binding site" evidence="13">
    <location>
        <position position="304"/>
    </location>
    <ligand>
        <name>L-glutamine</name>
        <dbReference type="ChEBI" id="CHEBI:58359"/>
    </ligand>
</feature>
<dbReference type="CDD" id="cd01744">
    <property type="entry name" value="GATase1_CPSase"/>
    <property type="match status" value="1"/>
</dbReference>
<dbReference type="EMBL" id="JXMW01000013">
    <property type="protein sequence ID" value="OQD58505.1"/>
    <property type="molecule type" value="Genomic_DNA"/>
</dbReference>
<dbReference type="PANTHER" id="PTHR43418:SF7">
    <property type="entry name" value="CARBAMOYL-PHOSPHATE SYNTHASE SMALL CHAIN"/>
    <property type="match status" value="1"/>
</dbReference>
<comment type="caution">
    <text evidence="15">The sequence shown here is derived from an EMBL/GenBank/DDBJ whole genome shotgun (WGS) entry which is preliminary data.</text>
</comment>
<evidence type="ECO:0000256" key="13">
    <source>
        <dbReference type="HAMAP-Rule" id="MF_01209"/>
    </source>
</evidence>
<feature type="domain" description="Carbamoyl-phosphate synthase small subunit N-terminal" evidence="14">
    <location>
        <begin position="11"/>
        <end position="141"/>
    </location>
</feature>
<keyword evidence="5 13" id="KW-0436">Ligase</keyword>
<dbReference type="PROSITE" id="PS51273">
    <property type="entry name" value="GATASE_TYPE_1"/>
    <property type="match status" value="1"/>
</dbReference>
<feature type="binding site" evidence="13">
    <location>
        <position position="263"/>
    </location>
    <ligand>
        <name>L-glutamine</name>
        <dbReference type="ChEBI" id="CHEBI:58359"/>
    </ligand>
</feature>
<dbReference type="InterPro" id="IPR006274">
    <property type="entry name" value="CarbamoylP_synth_ssu"/>
</dbReference>
<evidence type="ECO:0000256" key="3">
    <source>
        <dbReference type="ARBA" id="ARBA00007800"/>
    </source>
</evidence>
<dbReference type="InterPro" id="IPR050472">
    <property type="entry name" value="Anth_synth/Amidotransfase"/>
</dbReference>
<dbReference type="PRINTS" id="PR00096">
    <property type="entry name" value="GATASE"/>
</dbReference>
<feature type="binding site" evidence="13">
    <location>
        <position position="260"/>
    </location>
    <ligand>
        <name>L-glutamine</name>
        <dbReference type="ChEBI" id="CHEBI:58359"/>
    </ligand>
</feature>
<keyword evidence="6 13" id="KW-0028">Amino-acid biosynthesis</keyword>
<dbReference type="NCBIfam" id="NF009475">
    <property type="entry name" value="PRK12838.1"/>
    <property type="match status" value="1"/>
</dbReference>
<dbReference type="Pfam" id="PF00117">
    <property type="entry name" value="GATase"/>
    <property type="match status" value="1"/>
</dbReference>
<dbReference type="InterPro" id="IPR036480">
    <property type="entry name" value="CarbP_synth_ssu_N_sf"/>
</dbReference>
<dbReference type="NCBIfam" id="TIGR01368">
    <property type="entry name" value="CPSaseIIsmall"/>
    <property type="match status" value="1"/>
</dbReference>
<dbReference type="AlphaFoldDB" id="A0A1V6N1H7"/>
<dbReference type="Gene3D" id="3.40.50.880">
    <property type="match status" value="1"/>
</dbReference>
<dbReference type="InterPro" id="IPR029062">
    <property type="entry name" value="Class_I_gatase-like"/>
</dbReference>
<dbReference type="GO" id="GO:0006207">
    <property type="term" value="P:'de novo' pyrimidine nucleobase biosynthetic process"/>
    <property type="evidence" value="ECO:0007669"/>
    <property type="project" value="InterPro"/>
</dbReference>
<comment type="subunit">
    <text evidence="13">Composed of two chains; the small (or glutamine) chain promotes the hydrolysis of glutamine to ammonia, which is used by the large (or ammonia) chain to synthesize carbamoyl phosphate. Tetramer of heterodimers (alpha,beta)4.</text>
</comment>
<organism evidence="15 16">
    <name type="scientific">Methanobrevibacter arboriphilus JCM 13429 = DSM 1125</name>
    <dbReference type="NCBI Taxonomy" id="1300164"/>
    <lineage>
        <taxon>Archaea</taxon>
        <taxon>Methanobacteriati</taxon>
        <taxon>Methanobacteriota</taxon>
        <taxon>Methanomada group</taxon>
        <taxon>Methanobacteria</taxon>
        <taxon>Methanobacteriales</taxon>
        <taxon>Methanobacteriaceae</taxon>
        <taxon>Methanobrevibacter</taxon>
    </lineage>
</organism>
<dbReference type="FunFam" id="3.50.30.20:FF:000001">
    <property type="entry name" value="Carbamoyl-phosphate synthase small chain"/>
    <property type="match status" value="1"/>
</dbReference>
<evidence type="ECO:0000256" key="10">
    <source>
        <dbReference type="ARBA" id="ARBA00022975"/>
    </source>
</evidence>
<feature type="region of interest" description="CPSase" evidence="13">
    <location>
        <begin position="1"/>
        <end position="183"/>
    </location>
</feature>
<gene>
    <name evidence="13 15" type="primary">carA</name>
    <name evidence="15" type="ORF">MBBAR_13c00040</name>
</gene>
<evidence type="ECO:0000256" key="1">
    <source>
        <dbReference type="ARBA" id="ARBA00004812"/>
    </source>
</evidence>
<dbReference type="GO" id="GO:0044205">
    <property type="term" value="P:'de novo' UMP biosynthetic process"/>
    <property type="evidence" value="ECO:0007669"/>
    <property type="project" value="UniProtKB-UniRule"/>
</dbReference>
<comment type="catalytic activity">
    <reaction evidence="12 13">
        <text>L-glutamine + H2O = L-glutamate + NH4(+)</text>
        <dbReference type="Rhea" id="RHEA:15889"/>
        <dbReference type="ChEBI" id="CHEBI:15377"/>
        <dbReference type="ChEBI" id="CHEBI:28938"/>
        <dbReference type="ChEBI" id="CHEBI:29985"/>
        <dbReference type="ChEBI" id="CHEBI:58359"/>
    </reaction>
</comment>
<dbReference type="GO" id="GO:0004088">
    <property type="term" value="F:carbamoyl-phosphate synthase (glutamine-hydrolyzing) activity"/>
    <property type="evidence" value="ECO:0007669"/>
    <property type="project" value="UniProtKB-UniRule"/>
</dbReference>
<evidence type="ECO:0000313" key="15">
    <source>
        <dbReference type="EMBL" id="OQD58505.1"/>
    </source>
</evidence>
<dbReference type="Gene3D" id="3.50.30.20">
    <property type="entry name" value="Carbamoyl-phosphate synthase small subunit, N-terminal domain"/>
    <property type="match status" value="1"/>
</dbReference>
<dbReference type="SUPFAM" id="SSF52317">
    <property type="entry name" value="Class I glutamine amidotransferase-like"/>
    <property type="match status" value="1"/>
</dbReference>
<comment type="pathway">
    <text evidence="1 13">Pyrimidine metabolism; UMP biosynthesis via de novo pathway; (S)-dihydroorotate from bicarbonate: step 1/3.</text>
</comment>
<dbReference type="HAMAP" id="MF_01209">
    <property type="entry name" value="CPSase_S_chain"/>
    <property type="match status" value="1"/>
</dbReference>
<evidence type="ECO:0000256" key="6">
    <source>
        <dbReference type="ARBA" id="ARBA00022605"/>
    </source>
</evidence>
<evidence type="ECO:0000259" key="14">
    <source>
        <dbReference type="SMART" id="SM01097"/>
    </source>
</evidence>
<dbReference type="EC" id="6.3.5.5" evidence="13"/>
<evidence type="ECO:0000256" key="9">
    <source>
        <dbReference type="ARBA" id="ARBA00022962"/>
    </source>
</evidence>
<feature type="active site" evidence="13">
    <location>
        <position position="346"/>
    </location>
</feature>
<dbReference type="PANTHER" id="PTHR43418">
    <property type="entry name" value="MULTIFUNCTIONAL TRYPTOPHAN BIOSYNTHESIS PROTEIN-RELATED"/>
    <property type="match status" value="1"/>
</dbReference>
<dbReference type="GO" id="GO:0005524">
    <property type="term" value="F:ATP binding"/>
    <property type="evidence" value="ECO:0007669"/>
    <property type="project" value="UniProtKB-UniRule"/>
</dbReference>
<evidence type="ECO:0000256" key="12">
    <source>
        <dbReference type="ARBA" id="ARBA00049285"/>
    </source>
</evidence>
<dbReference type="InterPro" id="IPR035686">
    <property type="entry name" value="CPSase_GATase1"/>
</dbReference>
<dbReference type="PRINTS" id="PR00099">
    <property type="entry name" value="CPSGATASE"/>
</dbReference>
<evidence type="ECO:0000256" key="11">
    <source>
        <dbReference type="ARBA" id="ARBA00048816"/>
    </source>
</evidence>
<feature type="binding site" evidence="13">
    <location>
        <position position="303"/>
    </location>
    <ligand>
        <name>L-glutamine</name>
        <dbReference type="ChEBI" id="CHEBI:58359"/>
    </ligand>
</feature>
<comment type="catalytic activity">
    <reaction evidence="11 13">
        <text>hydrogencarbonate + L-glutamine + 2 ATP + H2O = carbamoyl phosphate + L-glutamate + 2 ADP + phosphate + 2 H(+)</text>
        <dbReference type="Rhea" id="RHEA:18633"/>
        <dbReference type="ChEBI" id="CHEBI:15377"/>
        <dbReference type="ChEBI" id="CHEBI:15378"/>
        <dbReference type="ChEBI" id="CHEBI:17544"/>
        <dbReference type="ChEBI" id="CHEBI:29985"/>
        <dbReference type="ChEBI" id="CHEBI:30616"/>
        <dbReference type="ChEBI" id="CHEBI:43474"/>
        <dbReference type="ChEBI" id="CHEBI:58228"/>
        <dbReference type="ChEBI" id="CHEBI:58359"/>
        <dbReference type="ChEBI" id="CHEBI:456216"/>
        <dbReference type="EC" id="6.3.5.5"/>
    </reaction>
</comment>
<evidence type="ECO:0000313" key="16">
    <source>
        <dbReference type="Proteomes" id="UP000191661"/>
    </source>
</evidence>
<dbReference type="GO" id="GO:0006526">
    <property type="term" value="P:L-arginine biosynthetic process"/>
    <property type="evidence" value="ECO:0007669"/>
    <property type="project" value="UniProtKB-UniRule"/>
</dbReference>
<dbReference type="PRINTS" id="PR00097">
    <property type="entry name" value="ANTSNTHASEII"/>
</dbReference>
<feature type="binding site" evidence="13">
    <location>
        <position position="55"/>
    </location>
    <ligand>
        <name>L-glutamine</name>
        <dbReference type="ChEBI" id="CHEBI:58359"/>
    </ligand>
</feature>